<name>A0A507BL81_9PEZI</name>
<comment type="caution">
    <text evidence="2">The sequence shown here is derived from an EMBL/GenBank/DDBJ whole genome shotgun (WGS) entry which is preliminary data.</text>
</comment>
<feature type="region of interest" description="Disordered" evidence="1">
    <location>
        <begin position="123"/>
        <end position="149"/>
    </location>
</feature>
<sequence length="318" mass="34568">MDDKERTGKSREKAKGKESSNETSNDSLAARVAKSASVLSQNLVSSRPTGDDISQAIPAEKGQARRTFPSALVDDNAGSYQSPPAAASSSQAAFRGGQTSQHIAQEEQAFSDFLDTQVSVAEETPVLPPAPPLSFQSTPGESRSNRSLSALSIAEQEQRDGAEVLHLLSQADNEPLEFDDAPEMSDESLNSLRAALFSGGASTTRSREWDTMLNFIPDFVRPDADGRADHAGKNVDKSLETQSAMGLEHSPDIARLWVEQWHDVLTAYTDEVWGDLGPLVQQAKKEIEQLQEAPPDQPPPNTKALQRLRLLLGHIREQ</sequence>
<dbReference type="OrthoDB" id="5337545at2759"/>
<gene>
    <name evidence="2" type="ORF">E0L32_003071</name>
</gene>
<reference evidence="2 3" key="1">
    <citation type="submission" date="2019-06" db="EMBL/GenBank/DDBJ databases">
        <title>Draft genome sequence of the filamentous fungus Phialemoniopsis curvata isolated from diesel fuel.</title>
        <authorList>
            <person name="Varaljay V.A."/>
            <person name="Lyon W.J."/>
            <person name="Crouch A.L."/>
            <person name="Drake C.E."/>
            <person name="Hollomon J.M."/>
            <person name="Nadeau L.J."/>
            <person name="Nunn H.S."/>
            <person name="Stevenson B.S."/>
            <person name="Bojanowski C.L."/>
            <person name="Crookes-Goodson W.J."/>
        </authorList>
    </citation>
    <scope>NUCLEOTIDE SEQUENCE [LARGE SCALE GENOMIC DNA]</scope>
    <source>
        <strain evidence="2 3">D216</strain>
    </source>
</reference>
<dbReference type="InParanoid" id="A0A507BL81"/>
<dbReference type="EMBL" id="SKBQ01000013">
    <property type="protein sequence ID" value="TPX17428.1"/>
    <property type="molecule type" value="Genomic_DNA"/>
</dbReference>
<organism evidence="2 3">
    <name type="scientific">Thyridium curvatum</name>
    <dbReference type="NCBI Taxonomy" id="1093900"/>
    <lineage>
        <taxon>Eukaryota</taxon>
        <taxon>Fungi</taxon>
        <taxon>Dikarya</taxon>
        <taxon>Ascomycota</taxon>
        <taxon>Pezizomycotina</taxon>
        <taxon>Sordariomycetes</taxon>
        <taxon>Sordariomycetidae</taxon>
        <taxon>Thyridiales</taxon>
        <taxon>Thyridiaceae</taxon>
        <taxon>Thyridium</taxon>
    </lineage>
</organism>
<evidence type="ECO:0000256" key="1">
    <source>
        <dbReference type="SAM" id="MobiDB-lite"/>
    </source>
</evidence>
<evidence type="ECO:0000313" key="3">
    <source>
        <dbReference type="Proteomes" id="UP000319257"/>
    </source>
</evidence>
<accession>A0A507BL81</accession>
<dbReference type="RefSeq" id="XP_030999139.1">
    <property type="nucleotide sequence ID" value="XM_031137331.1"/>
</dbReference>
<feature type="compositionally biased region" description="Low complexity" evidence="1">
    <location>
        <begin position="79"/>
        <end position="93"/>
    </location>
</feature>
<feature type="compositionally biased region" description="Basic and acidic residues" evidence="1">
    <location>
        <begin position="1"/>
        <end position="20"/>
    </location>
</feature>
<dbReference type="AlphaFoldDB" id="A0A507BL81"/>
<feature type="compositionally biased region" description="Polar residues" evidence="1">
    <location>
        <begin position="37"/>
        <end position="48"/>
    </location>
</feature>
<proteinExistence type="predicted"/>
<dbReference type="STRING" id="1093900.A0A507BL81"/>
<dbReference type="GeneID" id="41970518"/>
<protein>
    <submittedName>
        <fullName evidence="2">Uncharacterized protein</fullName>
    </submittedName>
</protein>
<evidence type="ECO:0000313" key="2">
    <source>
        <dbReference type="EMBL" id="TPX17428.1"/>
    </source>
</evidence>
<dbReference type="Proteomes" id="UP000319257">
    <property type="component" value="Unassembled WGS sequence"/>
</dbReference>
<feature type="region of interest" description="Disordered" evidence="1">
    <location>
        <begin position="1"/>
        <end position="102"/>
    </location>
</feature>
<keyword evidence="3" id="KW-1185">Reference proteome</keyword>
<feature type="compositionally biased region" description="Polar residues" evidence="1">
    <location>
        <begin position="134"/>
        <end position="149"/>
    </location>
</feature>